<feature type="transmembrane region" description="Helical" evidence="2">
    <location>
        <begin position="366"/>
        <end position="387"/>
    </location>
</feature>
<feature type="transmembrane region" description="Helical" evidence="2">
    <location>
        <begin position="174"/>
        <end position="193"/>
    </location>
</feature>
<name>A0A0E0FS29_ORYNI</name>
<feature type="transmembrane region" description="Helical" evidence="2">
    <location>
        <begin position="508"/>
        <end position="531"/>
    </location>
</feature>
<keyword evidence="2" id="KW-1133">Transmembrane helix</keyword>
<keyword evidence="4" id="KW-1185">Reference proteome</keyword>
<reference evidence="3" key="1">
    <citation type="submission" date="2015-04" db="UniProtKB">
        <authorList>
            <consortium name="EnsemblPlants"/>
        </authorList>
    </citation>
    <scope>IDENTIFICATION</scope>
    <source>
        <strain evidence="3">SL10</strain>
    </source>
</reference>
<dbReference type="EnsemblPlants" id="ONIVA01G32540.1">
    <property type="protein sequence ID" value="ONIVA01G32540.1"/>
    <property type="gene ID" value="ONIVA01G32540"/>
</dbReference>
<dbReference type="InterPro" id="IPR039926">
    <property type="entry name" value="Egg_app_1"/>
</dbReference>
<accession>A0A0E0FS29</accession>
<feature type="transmembrane region" description="Helical" evidence="2">
    <location>
        <begin position="408"/>
        <end position="431"/>
    </location>
</feature>
<evidence type="ECO:0000313" key="3">
    <source>
        <dbReference type="EnsemblPlants" id="ONIVA01G32540.1"/>
    </source>
</evidence>
<dbReference type="PANTHER" id="PTHR33333">
    <property type="entry name" value="ERYTHROCYTE MEMBRANE PROTEIN 1-LIKE"/>
    <property type="match status" value="1"/>
</dbReference>
<evidence type="ECO:0000256" key="2">
    <source>
        <dbReference type="SAM" id="Phobius"/>
    </source>
</evidence>
<keyword evidence="2" id="KW-0812">Transmembrane</keyword>
<dbReference type="PANTHER" id="PTHR33333:SF8">
    <property type="entry name" value="EXPRESSED PROTEIN"/>
    <property type="match status" value="1"/>
</dbReference>
<proteinExistence type="predicted"/>
<feature type="transmembrane region" description="Helical" evidence="2">
    <location>
        <begin position="137"/>
        <end position="162"/>
    </location>
</feature>
<organism evidence="3">
    <name type="scientific">Oryza nivara</name>
    <name type="common">Indian wild rice</name>
    <name type="synonym">Oryza sativa f. spontanea</name>
    <dbReference type="NCBI Taxonomy" id="4536"/>
    <lineage>
        <taxon>Eukaryota</taxon>
        <taxon>Viridiplantae</taxon>
        <taxon>Streptophyta</taxon>
        <taxon>Embryophyta</taxon>
        <taxon>Tracheophyta</taxon>
        <taxon>Spermatophyta</taxon>
        <taxon>Magnoliopsida</taxon>
        <taxon>Liliopsida</taxon>
        <taxon>Poales</taxon>
        <taxon>Poaceae</taxon>
        <taxon>BOP clade</taxon>
        <taxon>Oryzoideae</taxon>
        <taxon>Oryzeae</taxon>
        <taxon>Oryzinae</taxon>
        <taxon>Oryza</taxon>
    </lineage>
</organism>
<dbReference type="HOGENOM" id="CLU_454473_0_0_1"/>
<dbReference type="Gramene" id="ONIVA01G32540.1">
    <property type="protein sequence ID" value="ONIVA01G32540.1"/>
    <property type="gene ID" value="ONIVA01G32540"/>
</dbReference>
<evidence type="ECO:0000313" key="4">
    <source>
        <dbReference type="Proteomes" id="UP000006591"/>
    </source>
</evidence>
<dbReference type="eggNOG" id="ENOG502R5ZK">
    <property type="taxonomic scope" value="Eukaryota"/>
</dbReference>
<feature type="transmembrane region" description="Helical" evidence="2">
    <location>
        <begin position="576"/>
        <end position="597"/>
    </location>
</feature>
<feature type="transmembrane region" description="Helical" evidence="2">
    <location>
        <begin position="335"/>
        <end position="354"/>
    </location>
</feature>
<feature type="compositionally biased region" description="Basic residues" evidence="1">
    <location>
        <begin position="119"/>
        <end position="132"/>
    </location>
</feature>
<dbReference type="Proteomes" id="UP000006591">
    <property type="component" value="Chromosome 1"/>
</dbReference>
<reference evidence="3" key="2">
    <citation type="submission" date="2018-04" db="EMBL/GenBank/DDBJ databases">
        <title>OnivRS2 (Oryza nivara Reference Sequence Version 2).</title>
        <authorList>
            <person name="Zhang J."/>
            <person name="Kudrna D."/>
            <person name="Lee S."/>
            <person name="Talag J."/>
            <person name="Rajasekar S."/>
            <person name="Welchert J."/>
            <person name="Hsing Y.-I."/>
            <person name="Wing R.A."/>
        </authorList>
    </citation>
    <scope>NUCLEOTIDE SEQUENCE [LARGE SCALE GENOMIC DNA]</scope>
</reference>
<keyword evidence="2" id="KW-0472">Membrane</keyword>
<feature type="region of interest" description="Disordered" evidence="1">
    <location>
        <begin position="119"/>
        <end position="138"/>
    </location>
</feature>
<sequence length="601" mass="63439">MVVPIANLSAVVAGAAHAAKAFAVEMLPAAVTREAVGWGGMGWDEPTFGVVWLRGEWDGLVPGEEYSSQIRDQPIRGILADELVPVGTSERRDDALLVRSPCSSSGPACALTILALRSSGRHRRARRRRQRPRAGSATSTATAAVAGSAMAAVVSGVIPIRYQTILHVLGDTCKYHVILIMYHAISTTYRVILARYHVKPVRYQTISTTYRVIFARYHAIPVMYQTISTTYRVISCDTCQVSDDFYHVSRDTCEVSDDTYQAFAVEMLPAAVTREAVGASMAWLLRHLWAWLVAARGVAVENLPVAAAVAKGAAGSAMEASAPWLQMAAEFLHGLYGWMLAAVAVAVESLPGVAKSTVEASQPWLGSAAELLQVIYGWLVAAIAVAVENLPGVAKSTVEYTVEASQPWLAVAAKLLQGLYGWLVTVSAVAVEMLPDAAKNAAGSAAEASQPWLAMASKLLEAHDLCGRLVTAGDKVVENLPEAAAAMGGGAHCSADATPVPTHGHGGVAVYALLAVTLLAVAFLGGAVCALTCRTMKGPGLGGARVPRAVFRASPRRYYAAVRTARKARRSASGIGWKNLVAAMSLAVAACIVYLGAKMLH</sequence>
<protein>
    <submittedName>
        <fullName evidence="3">Uncharacterized protein</fullName>
    </submittedName>
</protein>
<dbReference type="AlphaFoldDB" id="A0A0E0FS29"/>
<evidence type="ECO:0000256" key="1">
    <source>
        <dbReference type="SAM" id="MobiDB-lite"/>
    </source>
</evidence>